<organism evidence="11 12">
    <name type="scientific">Candidatus Methanomassiliicoccus intestinalis</name>
    <dbReference type="NCBI Taxonomy" id="1406512"/>
    <lineage>
        <taxon>Archaea</taxon>
        <taxon>Methanobacteriati</taxon>
        <taxon>Thermoplasmatota</taxon>
        <taxon>Thermoplasmata</taxon>
        <taxon>Methanomassiliicoccales</taxon>
        <taxon>Methanomassiliicoccaceae</taxon>
        <taxon>Methanomassiliicoccus</taxon>
    </lineage>
</organism>
<evidence type="ECO:0000256" key="5">
    <source>
        <dbReference type="ARBA" id="ARBA00022692"/>
    </source>
</evidence>
<evidence type="ECO:0000256" key="7">
    <source>
        <dbReference type="ARBA" id="ARBA00023065"/>
    </source>
</evidence>
<accession>A0A8J8PG72</accession>
<dbReference type="PANTHER" id="PTHR32507">
    <property type="entry name" value="NA(+)/H(+) ANTIPORTER 1"/>
    <property type="match status" value="1"/>
</dbReference>
<dbReference type="AlphaFoldDB" id="A0A8J8PG72"/>
<evidence type="ECO:0000256" key="2">
    <source>
        <dbReference type="ARBA" id="ARBA00022448"/>
    </source>
</evidence>
<feature type="transmembrane region" description="Helical" evidence="9">
    <location>
        <begin position="91"/>
        <end position="113"/>
    </location>
</feature>
<protein>
    <recommendedName>
        <fullName evidence="10">Cation/H+ exchanger transmembrane domain-containing protein</fullName>
    </recommendedName>
</protein>
<feature type="transmembrane region" description="Helical" evidence="9">
    <location>
        <begin position="361"/>
        <end position="385"/>
    </location>
</feature>
<evidence type="ECO:0000256" key="4">
    <source>
        <dbReference type="ARBA" id="ARBA00022475"/>
    </source>
</evidence>
<dbReference type="Gene3D" id="1.20.1530.20">
    <property type="match status" value="1"/>
</dbReference>
<feature type="transmembrane region" description="Helical" evidence="9">
    <location>
        <begin position="265"/>
        <end position="285"/>
    </location>
</feature>
<evidence type="ECO:0000256" key="3">
    <source>
        <dbReference type="ARBA" id="ARBA00022449"/>
    </source>
</evidence>
<name>A0A8J8PG72_9ARCH</name>
<dbReference type="PANTHER" id="PTHR32507:SF0">
    <property type="entry name" value="NA(+)_H(+) ANTIPORTER 2-RELATED"/>
    <property type="match status" value="1"/>
</dbReference>
<sequence>MESEIYLGLLAIFVIGIGAQWLGRLLRIPPLLILLPAGLIAGGVFGIVKPEQIFGDLLYPGVTFLVSLLLFQSALKLHIADLPAESRKPVVRLTSIGLLITIFGTAVLLYYVLDVSIDMALLVGAILGVSGPTVIGPLIKSTGLKRKVASVLEWEGVFLDPIGATIGIVILNVILSVGHTNPILNLVICAGFGIAVGIVLAILLTIILSRNMVSDTLEAAVCLMFAVIAFTFSEVMVPGSGLFASTVLGFILGNQRAVSMTSIKGFGMTVEVLIIGILFVTLGALVPINGLITYIVPIVIILVFVILILRPLASRIALSGTKLSKKEKIMIAFMEPRGIVAAATASQFSVSLTQAGIGCEFLLPVVFGVVLGAGIIYSIIALPLARHLEITEPPRHGVGFISNKMWAIELAGKLKDVGVSTLVFVTDFPERIDSPRKDVKLASIHYSMDDIDKALEEASLSQLIVVAPESTAERLIEFHASAKLGRRYVMNLPHNNVAYPSILHSQKRSRIAFSPKLSQYIIESMIESGGTIEIMEKLTPGDIALAIVYANGNVDMSPGDKVYYASELNPIEKKRLMKKGLPVISSGDVIIGIKKHYNHASDINFTNDVPQDLVDNAC</sequence>
<keyword evidence="4" id="KW-1003">Cell membrane</keyword>
<evidence type="ECO:0000313" key="12">
    <source>
        <dbReference type="Proteomes" id="UP000752814"/>
    </source>
</evidence>
<comment type="subcellular location">
    <subcellularLocation>
        <location evidence="1">Cell membrane</location>
        <topology evidence="1">Multi-pass membrane protein</topology>
    </subcellularLocation>
</comment>
<dbReference type="Pfam" id="PF00999">
    <property type="entry name" value="Na_H_Exchanger"/>
    <property type="match status" value="1"/>
</dbReference>
<evidence type="ECO:0000256" key="6">
    <source>
        <dbReference type="ARBA" id="ARBA00022989"/>
    </source>
</evidence>
<dbReference type="GO" id="GO:1902600">
    <property type="term" value="P:proton transmembrane transport"/>
    <property type="evidence" value="ECO:0007669"/>
    <property type="project" value="InterPro"/>
</dbReference>
<feature type="transmembrane region" description="Helical" evidence="9">
    <location>
        <begin position="30"/>
        <end position="48"/>
    </location>
</feature>
<keyword evidence="3" id="KW-0050">Antiport</keyword>
<dbReference type="GO" id="GO:0005886">
    <property type="term" value="C:plasma membrane"/>
    <property type="evidence" value="ECO:0007669"/>
    <property type="project" value="UniProtKB-SubCell"/>
</dbReference>
<keyword evidence="5 9" id="KW-0812">Transmembrane</keyword>
<keyword evidence="6 9" id="KW-1133">Transmembrane helix</keyword>
<dbReference type="RefSeq" id="WP_400194481.1">
    <property type="nucleotide sequence ID" value="NZ_CAYAYE010000042.1"/>
</dbReference>
<dbReference type="EMBL" id="LVVT01000007">
    <property type="protein sequence ID" value="TQS84003.1"/>
    <property type="molecule type" value="Genomic_DNA"/>
</dbReference>
<feature type="transmembrane region" description="Helical" evidence="9">
    <location>
        <begin position="151"/>
        <end position="177"/>
    </location>
</feature>
<feature type="transmembrane region" description="Helical" evidence="9">
    <location>
        <begin position="60"/>
        <end position="79"/>
    </location>
</feature>
<evidence type="ECO:0000259" key="10">
    <source>
        <dbReference type="Pfam" id="PF00999"/>
    </source>
</evidence>
<evidence type="ECO:0000313" key="11">
    <source>
        <dbReference type="EMBL" id="TQS84003.1"/>
    </source>
</evidence>
<evidence type="ECO:0000256" key="8">
    <source>
        <dbReference type="ARBA" id="ARBA00023136"/>
    </source>
</evidence>
<proteinExistence type="predicted"/>
<reference evidence="11" key="1">
    <citation type="submission" date="2016-03" db="EMBL/GenBank/DDBJ databases">
        <authorList>
            <person name="Borrel G."/>
            <person name="Mccann A."/>
            <person name="O'Toole P.W."/>
        </authorList>
    </citation>
    <scope>NUCLEOTIDE SEQUENCE</scope>
    <source>
        <strain evidence="11">183</strain>
    </source>
</reference>
<feature type="domain" description="Cation/H+ exchanger transmembrane" evidence="10">
    <location>
        <begin position="13"/>
        <end position="381"/>
    </location>
</feature>
<dbReference type="Proteomes" id="UP000752814">
    <property type="component" value="Unassembled WGS sequence"/>
</dbReference>
<feature type="transmembrane region" description="Helical" evidence="9">
    <location>
        <begin position="6"/>
        <end position="23"/>
    </location>
</feature>
<dbReference type="InterPro" id="IPR006153">
    <property type="entry name" value="Cation/H_exchanger_TM"/>
</dbReference>
<dbReference type="GO" id="GO:0015297">
    <property type="term" value="F:antiporter activity"/>
    <property type="evidence" value="ECO:0007669"/>
    <property type="project" value="UniProtKB-KW"/>
</dbReference>
<gene>
    <name evidence="11" type="ORF">A3207_06700</name>
</gene>
<dbReference type="InterPro" id="IPR038770">
    <property type="entry name" value="Na+/solute_symporter_sf"/>
</dbReference>
<evidence type="ECO:0000256" key="1">
    <source>
        <dbReference type="ARBA" id="ARBA00004651"/>
    </source>
</evidence>
<evidence type="ECO:0000256" key="9">
    <source>
        <dbReference type="SAM" id="Phobius"/>
    </source>
</evidence>
<keyword evidence="2" id="KW-0813">Transport</keyword>
<feature type="transmembrane region" description="Helical" evidence="9">
    <location>
        <begin position="119"/>
        <end position="139"/>
    </location>
</feature>
<keyword evidence="8 9" id="KW-0472">Membrane</keyword>
<comment type="caution">
    <text evidence="11">The sequence shown here is derived from an EMBL/GenBank/DDBJ whole genome shotgun (WGS) entry which is preliminary data.</text>
</comment>
<feature type="transmembrane region" description="Helical" evidence="9">
    <location>
        <begin position="183"/>
        <end position="206"/>
    </location>
</feature>
<feature type="transmembrane region" description="Helical" evidence="9">
    <location>
        <begin position="291"/>
        <end position="309"/>
    </location>
</feature>
<keyword evidence="7" id="KW-0406">Ion transport</keyword>